<dbReference type="EMBL" id="JAPDRQ010000015">
    <property type="protein sequence ID" value="KAJ9662492.1"/>
    <property type="molecule type" value="Genomic_DNA"/>
</dbReference>
<evidence type="ECO:0000313" key="2">
    <source>
        <dbReference type="Proteomes" id="UP001172386"/>
    </source>
</evidence>
<accession>A0ACC3AH89</accession>
<sequence>MASDPITLQVGEQRFTTFRSTLTGESPYFTSFFSDEWHRQQADGSYFVDADGDLFRYILRYLRSGTLPIFYTNSGGHDYSMYHSLLGEAQYFQITRLIDWLKNKEYEKVVRVKFSARELEGADKISYSGASDVQIQHHSAWRTRKIYLCPRRIEVHKGNPMACGRACRNAQGDRDGEFEEEEVLRTLEVSRRTVFDHNACVSENLLAT</sequence>
<organism evidence="1 2">
    <name type="scientific">Neophaeococcomyces mojaviensis</name>
    <dbReference type="NCBI Taxonomy" id="3383035"/>
    <lineage>
        <taxon>Eukaryota</taxon>
        <taxon>Fungi</taxon>
        <taxon>Dikarya</taxon>
        <taxon>Ascomycota</taxon>
        <taxon>Pezizomycotina</taxon>
        <taxon>Eurotiomycetes</taxon>
        <taxon>Chaetothyriomycetidae</taxon>
        <taxon>Chaetothyriales</taxon>
        <taxon>Chaetothyriales incertae sedis</taxon>
        <taxon>Neophaeococcomyces</taxon>
    </lineage>
</organism>
<proteinExistence type="predicted"/>
<evidence type="ECO:0000313" key="1">
    <source>
        <dbReference type="EMBL" id="KAJ9662492.1"/>
    </source>
</evidence>
<dbReference type="Proteomes" id="UP001172386">
    <property type="component" value="Unassembled WGS sequence"/>
</dbReference>
<gene>
    <name evidence="1" type="ORF">H2198_001381</name>
</gene>
<protein>
    <submittedName>
        <fullName evidence="1">Uncharacterized protein</fullName>
    </submittedName>
</protein>
<keyword evidence="2" id="KW-1185">Reference proteome</keyword>
<reference evidence="1" key="1">
    <citation type="submission" date="2022-10" db="EMBL/GenBank/DDBJ databases">
        <title>Culturing micro-colonial fungi from biological soil crusts in the Mojave desert and describing Neophaeococcomyces mojavensis, and introducing the new genera and species Taxawa tesnikishii.</title>
        <authorList>
            <person name="Kurbessoian T."/>
            <person name="Stajich J.E."/>
        </authorList>
    </citation>
    <scope>NUCLEOTIDE SEQUENCE</scope>
    <source>
        <strain evidence="1">JES_112</strain>
    </source>
</reference>
<comment type="caution">
    <text evidence="1">The sequence shown here is derived from an EMBL/GenBank/DDBJ whole genome shotgun (WGS) entry which is preliminary data.</text>
</comment>
<name>A0ACC3AH89_9EURO</name>